<dbReference type="InterPro" id="IPR008969">
    <property type="entry name" value="CarboxyPept-like_regulatory"/>
</dbReference>
<dbReference type="InterPro" id="IPR012910">
    <property type="entry name" value="Plug_dom"/>
</dbReference>
<dbReference type="InterPro" id="IPR036942">
    <property type="entry name" value="Beta-barrel_TonB_sf"/>
</dbReference>
<dbReference type="NCBIfam" id="TIGR04057">
    <property type="entry name" value="SusC_RagA_signa"/>
    <property type="match status" value="1"/>
</dbReference>
<evidence type="ECO:0000256" key="6">
    <source>
        <dbReference type="ARBA" id="ARBA00023237"/>
    </source>
</evidence>
<evidence type="ECO:0000313" key="10">
    <source>
        <dbReference type="EMBL" id="SEM46727.1"/>
    </source>
</evidence>
<evidence type="ECO:0000313" key="11">
    <source>
        <dbReference type="Proteomes" id="UP000199421"/>
    </source>
</evidence>
<dbReference type="SUPFAM" id="SSF56935">
    <property type="entry name" value="Porins"/>
    <property type="match status" value="1"/>
</dbReference>
<dbReference type="InterPro" id="IPR037066">
    <property type="entry name" value="Plug_dom_sf"/>
</dbReference>
<dbReference type="Gene3D" id="2.60.40.1120">
    <property type="entry name" value="Carboxypeptidase-like, regulatory domain"/>
    <property type="match status" value="1"/>
</dbReference>
<dbReference type="GO" id="GO:0009279">
    <property type="term" value="C:cell outer membrane"/>
    <property type="evidence" value="ECO:0007669"/>
    <property type="project" value="UniProtKB-SubCell"/>
</dbReference>
<keyword evidence="6 7" id="KW-0998">Cell outer membrane</keyword>
<dbReference type="Gene3D" id="2.170.130.10">
    <property type="entry name" value="TonB-dependent receptor, plug domain"/>
    <property type="match status" value="1"/>
</dbReference>
<gene>
    <name evidence="10" type="ORF">SAMN05661044_05273</name>
</gene>
<proteinExistence type="inferred from homology"/>
<accession>A0A1H7YN43</accession>
<dbReference type="AlphaFoldDB" id="A0A1H7YN43"/>
<protein>
    <submittedName>
        <fullName evidence="10">TonB-linked outer membrane protein, SusC/RagA family</fullName>
    </submittedName>
</protein>
<evidence type="ECO:0000256" key="8">
    <source>
        <dbReference type="SAM" id="MobiDB-lite"/>
    </source>
</evidence>
<dbReference type="Pfam" id="PF13715">
    <property type="entry name" value="CarbopepD_reg_2"/>
    <property type="match status" value="2"/>
</dbReference>
<evidence type="ECO:0000256" key="4">
    <source>
        <dbReference type="ARBA" id="ARBA00022692"/>
    </source>
</evidence>
<name>A0A1H7YN43_OLID1</name>
<dbReference type="Gene3D" id="2.40.170.20">
    <property type="entry name" value="TonB-dependent receptor, beta-barrel domain"/>
    <property type="match status" value="1"/>
</dbReference>
<organism evidence="10 11">
    <name type="scientific">Olivibacter domesticus</name>
    <name type="common">Pseudosphingobacterium domesticum</name>
    <dbReference type="NCBI Taxonomy" id="407022"/>
    <lineage>
        <taxon>Bacteria</taxon>
        <taxon>Pseudomonadati</taxon>
        <taxon>Bacteroidota</taxon>
        <taxon>Sphingobacteriia</taxon>
        <taxon>Sphingobacteriales</taxon>
        <taxon>Sphingobacteriaceae</taxon>
        <taxon>Olivibacter</taxon>
    </lineage>
</organism>
<dbReference type="InterPro" id="IPR023997">
    <property type="entry name" value="TonB-dep_OMP_SusC/RagA_CS"/>
</dbReference>
<comment type="subcellular location">
    <subcellularLocation>
        <location evidence="1 7">Cell outer membrane</location>
        <topology evidence="1 7">Multi-pass membrane protein</topology>
    </subcellularLocation>
</comment>
<feature type="domain" description="TonB-dependent receptor plug" evidence="9">
    <location>
        <begin position="265"/>
        <end position="391"/>
    </location>
</feature>
<dbReference type="Pfam" id="PF07715">
    <property type="entry name" value="Plug"/>
    <property type="match status" value="1"/>
</dbReference>
<evidence type="ECO:0000259" key="9">
    <source>
        <dbReference type="Pfam" id="PF07715"/>
    </source>
</evidence>
<feature type="region of interest" description="Disordered" evidence="8">
    <location>
        <begin position="137"/>
        <end position="187"/>
    </location>
</feature>
<sequence length="1157" mass="126442">MMFFLSLSLSAANLKSHSNPHIKNSETLAGTVILQNTVQDTTLMDSAKANAATDSTERHGVVTDSAGKPLAQVSVKYKGAKDSILTNAQGEFTIKTLGTGVLIFNLKGFQIKEEPINNLTEIKTKLSPVEQVTATVNADSGTATRTDSAAQDTSARKAAQTSPDTTTKDSTQEKITGTVKDSKGPIPGVSVTIKGKKEGVITDEQGKFSIAAPGNAVLVFSSLGYDAKEEFTANRKIINISLEEESQKLQEVEVVAVGYGTMDRSKLTSSVSSIGSDQIENDVLPSVTQAIQGKAGGVQVTQKSGSPGGGLNIRVRGTTSINASSDPLYVVDGIPVNSTTNFTGGSNFNFGGGTQGINILSSINPSDVQSVEVLKDAASSSIYGARAANGVVLITTKKGQPGTSVFNFNMYEGFSEVPKERWYDFMNTEQYQDYMRDYYRFKLDADGNPSPVPEQILANPGINTNWQDEMFRSAPTRNYELSASGGNEKTQYYTSIGYMKQGGVILNSNFSRLSARINLDHQHSEKLRFSTSINLTRAINDRIQEENSKEGATKNGVVSPPNLPVYNADGSYAFDQVSLSRENPIAMLQLPTNNAQTFRVLANVSAEYRIIPELALKTSFGTDMSFIDETFFMPPIGLRSFASQGGIGARRNTRDQLWINETTLSFDKTFGDHSLNALAGVSVQESRLEFVDAQRSNFPSNDIEYISSGGVITGANSYPEEWAIASGFTRVNYGYKGKYLFTANFRADGSSRFGPNNRWGYFPSFAAAWRASDEDFIKNIKAINNLKLRASWGITGNQNIGNYASYSLYSGGSNYLGLPGFVPNVLGDKNLKWETTKQLDIGLDLGLFGNRISLLADYYVKNTSDLLIGIPVLTQSGFLNRFTNFGEIQNKGFEFELTTQNLVGAFKWTTTLNMTFNKNKIVELPVARILGGVGELNLAQAGLPLGTFYGWKMIGVNPETGLIDYEDQNGNPTTPTNPDDRQIIGDPNPDFFGGITNNFRYKNFDLSIMGQFSYGNDIFNYNLANGLEGYNASSNGFVDWTRRWRNPGDITDMPRPSPGDLNQGAISDRFVQNGSFFRIRNVTLGYSFPNEMIEKLNISKLRVYATVQNAYVFTKYRGYDPEVSSSHGGANTGLIYGYDYGSYPQPRIFTLGVNLTF</sequence>
<dbReference type="SUPFAM" id="SSF49464">
    <property type="entry name" value="Carboxypeptidase regulatory domain-like"/>
    <property type="match status" value="2"/>
</dbReference>
<keyword evidence="2 7" id="KW-0813">Transport</keyword>
<feature type="compositionally biased region" description="Polar residues" evidence="8">
    <location>
        <begin position="137"/>
        <end position="165"/>
    </location>
</feature>
<evidence type="ECO:0000256" key="5">
    <source>
        <dbReference type="ARBA" id="ARBA00023136"/>
    </source>
</evidence>
<keyword evidence="3 7" id="KW-1134">Transmembrane beta strand</keyword>
<comment type="similarity">
    <text evidence="7">Belongs to the TonB-dependent receptor family.</text>
</comment>
<dbReference type="Proteomes" id="UP000199421">
    <property type="component" value="Unassembled WGS sequence"/>
</dbReference>
<keyword evidence="11" id="KW-1185">Reference proteome</keyword>
<dbReference type="PROSITE" id="PS52016">
    <property type="entry name" value="TONB_DEPENDENT_REC_3"/>
    <property type="match status" value="1"/>
</dbReference>
<dbReference type="STRING" id="407022.SAMN05661044_05273"/>
<evidence type="ECO:0000256" key="2">
    <source>
        <dbReference type="ARBA" id="ARBA00022448"/>
    </source>
</evidence>
<dbReference type="NCBIfam" id="TIGR04056">
    <property type="entry name" value="OMP_RagA_SusC"/>
    <property type="match status" value="1"/>
</dbReference>
<evidence type="ECO:0000256" key="3">
    <source>
        <dbReference type="ARBA" id="ARBA00022452"/>
    </source>
</evidence>
<dbReference type="EMBL" id="FOAF01000013">
    <property type="protein sequence ID" value="SEM46727.1"/>
    <property type="molecule type" value="Genomic_DNA"/>
</dbReference>
<evidence type="ECO:0000256" key="7">
    <source>
        <dbReference type="PROSITE-ProRule" id="PRU01360"/>
    </source>
</evidence>
<dbReference type="InterPro" id="IPR023996">
    <property type="entry name" value="TonB-dep_OMP_SusC/RagA"/>
</dbReference>
<keyword evidence="5 7" id="KW-0472">Membrane</keyword>
<keyword evidence="4 7" id="KW-0812">Transmembrane</keyword>
<evidence type="ECO:0000256" key="1">
    <source>
        <dbReference type="ARBA" id="ARBA00004571"/>
    </source>
</evidence>
<reference evidence="11" key="1">
    <citation type="submission" date="2016-10" db="EMBL/GenBank/DDBJ databases">
        <authorList>
            <person name="Varghese N."/>
            <person name="Submissions S."/>
        </authorList>
    </citation>
    <scope>NUCLEOTIDE SEQUENCE [LARGE SCALE GENOMIC DNA]</scope>
    <source>
        <strain evidence="11">DSM 18733</strain>
    </source>
</reference>
<dbReference type="InterPro" id="IPR039426">
    <property type="entry name" value="TonB-dep_rcpt-like"/>
</dbReference>